<evidence type="ECO:0000259" key="2">
    <source>
        <dbReference type="Pfam" id="PF06458"/>
    </source>
</evidence>
<feature type="domain" description="MucBP" evidence="2">
    <location>
        <begin position="298"/>
        <end position="359"/>
    </location>
</feature>
<evidence type="ECO:0000313" key="4">
    <source>
        <dbReference type="EMBL" id="TOZ04164.1"/>
    </source>
</evidence>
<feature type="domain" description="DUF5776" evidence="3">
    <location>
        <begin position="456"/>
        <end position="522"/>
    </location>
</feature>
<evidence type="ECO:0000313" key="5">
    <source>
        <dbReference type="Proteomes" id="UP000785759"/>
    </source>
</evidence>
<gene>
    <name evidence="4" type="ORF">DIS17_06415</name>
</gene>
<feature type="domain" description="DUF5776" evidence="3">
    <location>
        <begin position="529"/>
        <end position="597"/>
    </location>
</feature>
<dbReference type="Pfam" id="PF06458">
    <property type="entry name" value="MucBP"/>
    <property type="match status" value="1"/>
</dbReference>
<evidence type="ECO:0000256" key="1">
    <source>
        <dbReference type="ARBA" id="ARBA00022737"/>
    </source>
</evidence>
<evidence type="ECO:0008006" key="6">
    <source>
        <dbReference type="Google" id="ProtNLM"/>
    </source>
</evidence>
<protein>
    <recommendedName>
        <fullName evidence="6">MucBP domain-containing protein</fullName>
    </recommendedName>
</protein>
<dbReference type="AlphaFoldDB" id="A0AAJ5K506"/>
<dbReference type="InterPro" id="IPR009459">
    <property type="entry name" value="MucBP_dom"/>
</dbReference>
<reference evidence="4" key="1">
    <citation type="submission" date="2018-05" db="EMBL/GenBank/DDBJ databases">
        <title>Genome Comparison of Lactic Acid Bacteria Isolated from non-Wheat Sourdough.</title>
        <authorList>
            <person name="Rice T."/>
            <person name="Axel C."/>
            <person name="Lynch K.M."/>
            <person name="Benz C."/>
            <person name="Arendt E.K."/>
            <person name="Coffey A."/>
        </authorList>
    </citation>
    <scope>NUCLEOTIDE SEQUENCE</scope>
    <source>
        <strain evidence="4">TR055</strain>
    </source>
</reference>
<dbReference type="Gene3D" id="3.10.20.320">
    <property type="entry name" value="Putative peptidoglycan bound protein (lpxtg motif)"/>
    <property type="match status" value="1"/>
</dbReference>
<accession>A0AAJ5K506</accession>
<organism evidence="4 5">
    <name type="scientific">Levilactobacillus brevis</name>
    <name type="common">Lactobacillus brevis</name>
    <dbReference type="NCBI Taxonomy" id="1580"/>
    <lineage>
        <taxon>Bacteria</taxon>
        <taxon>Bacillati</taxon>
        <taxon>Bacillota</taxon>
        <taxon>Bacilli</taxon>
        <taxon>Lactobacillales</taxon>
        <taxon>Lactobacillaceae</taxon>
        <taxon>Levilactobacillus</taxon>
    </lineage>
</organism>
<proteinExistence type="predicted"/>
<dbReference type="EMBL" id="QFDK01000006">
    <property type="protein sequence ID" value="TOZ04164.1"/>
    <property type="molecule type" value="Genomic_DNA"/>
</dbReference>
<dbReference type="RefSeq" id="WP_139988772.1">
    <property type="nucleotide sequence ID" value="NZ_QFDK01000006.1"/>
</dbReference>
<keyword evidence="1" id="KW-0677">Repeat</keyword>
<dbReference type="Proteomes" id="UP000785759">
    <property type="component" value="Unassembled WGS sequence"/>
</dbReference>
<comment type="caution">
    <text evidence="4">The sequence shown here is derived from an EMBL/GenBank/DDBJ whole genome shotgun (WGS) entry which is preliminary data.</text>
</comment>
<dbReference type="Pfam" id="PF19087">
    <property type="entry name" value="DUF5776"/>
    <property type="match status" value="2"/>
</dbReference>
<name>A0AAJ5K506_LEVBR</name>
<sequence>MALILGLGVTVTGLAAPSPISQTEQVAQSKTYRLSELEGPYVTFMNRGKLERRYLFTNWRQPLNATQIADDQVWASIEAEMADAKLSQGDLLDILDEEYTASQGDSLIQFIFKYTSADNEEVAAFDPENFRQFMIYQTYVNIWMLSRTTRYQEKNLAFTDLTADYDANLRPLMKKMYLLAPGQNEASVEDFLSTFDMFMHDETFFQKYVVSQMLAPLQAQYGVTHDSPELVGQLDPTASMTEMAKVFDAPLTQYATKLTDGTYRLSGQVLTLLAMAIPGEEPTDPEIPVIPDGEQGQPVTVRYLDERGRTIAPSVRLTGKLGSSYRTTAKAITGYQLDWTTGVTSGVFTTTPQTVSYHYLTLNAGGDGDTVAAKGTVVTAMKKVGLYRSTTFTTKKRQQWYARKPRTQRPMFVVMGYDRSAKGTLRYRVRDVNHRSPTKQQTGYLTANADYVTKTYYQNRPTTVTVINPAGVNAYRHARLTGKQQHYRQGQVLRVKGLVNHRLTTRFKLTNGTYVTANKDLVQRGRVKHPQQVRAKGALNRYTTPNFTKRNQHYPAKQRATFEVVGWTYSNANDFTKGSRLRYRVAGGYITANRQFVKPMR</sequence>
<dbReference type="InterPro" id="IPR044081">
    <property type="entry name" value="DUF5776"/>
</dbReference>
<evidence type="ECO:0000259" key="3">
    <source>
        <dbReference type="Pfam" id="PF19087"/>
    </source>
</evidence>